<organism evidence="3 4">
    <name type="scientific">Medicago truncatula</name>
    <name type="common">Barrel medic</name>
    <name type="synonym">Medicago tribuloides</name>
    <dbReference type="NCBI Taxonomy" id="3880"/>
    <lineage>
        <taxon>Eukaryota</taxon>
        <taxon>Viridiplantae</taxon>
        <taxon>Streptophyta</taxon>
        <taxon>Embryophyta</taxon>
        <taxon>Tracheophyta</taxon>
        <taxon>Spermatophyta</taxon>
        <taxon>Magnoliopsida</taxon>
        <taxon>eudicotyledons</taxon>
        <taxon>Gunneridae</taxon>
        <taxon>Pentapetalae</taxon>
        <taxon>rosids</taxon>
        <taxon>fabids</taxon>
        <taxon>Fabales</taxon>
        <taxon>Fabaceae</taxon>
        <taxon>Papilionoideae</taxon>
        <taxon>50 kb inversion clade</taxon>
        <taxon>NPAAA clade</taxon>
        <taxon>Hologalegina</taxon>
        <taxon>IRL clade</taxon>
        <taxon>Trifolieae</taxon>
        <taxon>Medicago</taxon>
    </lineage>
</organism>
<evidence type="ECO:0000313" key="3">
    <source>
        <dbReference type="EMBL" id="RHN45181.1"/>
    </source>
</evidence>
<proteinExistence type="predicted"/>
<name>A0A396GY79_MEDTR</name>
<evidence type="ECO:0000256" key="2">
    <source>
        <dbReference type="SAM" id="SignalP"/>
    </source>
</evidence>
<keyword evidence="1" id="KW-0812">Transmembrane</keyword>
<reference evidence="4" key="1">
    <citation type="journal article" date="2018" name="Nat. Plants">
        <title>Whole-genome landscape of Medicago truncatula symbiotic genes.</title>
        <authorList>
            <person name="Pecrix Y."/>
            <person name="Staton S.E."/>
            <person name="Sallet E."/>
            <person name="Lelandais-Briere C."/>
            <person name="Moreau S."/>
            <person name="Carrere S."/>
            <person name="Blein T."/>
            <person name="Jardinaud M.F."/>
            <person name="Latrasse D."/>
            <person name="Zouine M."/>
            <person name="Zahm M."/>
            <person name="Kreplak J."/>
            <person name="Mayjonade B."/>
            <person name="Satge C."/>
            <person name="Perez M."/>
            <person name="Cauet S."/>
            <person name="Marande W."/>
            <person name="Chantry-Darmon C."/>
            <person name="Lopez-Roques C."/>
            <person name="Bouchez O."/>
            <person name="Berard A."/>
            <person name="Debelle F."/>
            <person name="Munos S."/>
            <person name="Bendahmane A."/>
            <person name="Berges H."/>
            <person name="Niebel A."/>
            <person name="Buitink J."/>
            <person name="Frugier F."/>
            <person name="Benhamed M."/>
            <person name="Crespi M."/>
            <person name="Gouzy J."/>
            <person name="Gamas P."/>
        </authorList>
    </citation>
    <scope>NUCLEOTIDE SEQUENCE [LARGE SCALE GENOMIC DNA]</scope>
    <source>
        <strain evidence="4">cv. Jemalong A17</strain>
    </source>
</reference>
<protein>
    <recommendedName>
        <fullName evidence="5">Transmembrane protein</fullName>
    </recommendedName>
</protein>
<evidence type="ECO:0000313" key="4">
    <source>
        <dbReference type="Proteomes" id="UP000265566"/>
    </source>
</evidence>
<feature type="signal peptide" evidence="2">
    <location>
        <begin position="1"/>
        <end position="26"/>
    </location>
</feature>
<keyword evidence="1" id="KW-0472">Membrane</keyword>
<comment type="caution">
    <text evidence="3">The sequence shown here is derived from an EMBL/GenBank/DDBJ whole genome shotgun (WGS) entry which is preliminary data.</text>
</comment>
<gene>
    <name evidence="3" type="ORF">MtrunA17_Chr7g0227571</name>
</gene>
<dbReference type="EMBL" id="PSQE01000007">
    <property type="protein sequence ID" value="RHN45181.1"/>
    <property type="molecule type" value="Genomic_DNA"/>
</dbReference>
<accession>A0A396GY79</accession>
<feature type="chain" id="PRO_5017353024" description="Transmembrane protein" evidence="2">
    <location>
        <begin position="27"/>
        <end position="134"/>
    </location>
</feature>
<dbReference type="AlphaFoldDB" id="A0A396GY79"/>
<keyword evidence="2" id="KW-0732">Signal</keyword>
<sequence>MWQRGLHISTNCLSLLFSFIPLFSDGPPPSPPPPPPSSLSIPFLTTTIFTITGSAQICLNRRRPDLRFSHTSFFTPPPPSTHHHRVTIALNSYLAISSLSSFTLIGTPTILYINHPVSGGDQFTMSIGVGMPSI</sequence>
<evidence type="ECO:0000256" key="1">
    <source>
        <dbReference type="SAM" id="Phobius"/>
    </source>
</evidence>
<dbReference type="Gramene" id="rna39406">
    <property type="protein sequence ID" value="RHN45181.1"/>
    <property type="gene ID" value="gene39406"/>
</dbReference>
<dbReference type="Proteomes" id="UP000265566">
    <property type="component" value="Chromosome 7"/>
</dbReference>
<feature type="transmembrane region" description="Helical" evidence="1">
    <location>
        <begin position="40"/>
        <end position="59"/>
    </location>
</feature>
<evidence type="ECO:0008006" key="5">
    <source>
        <dbReference type="Google" id="ProtNLM"/>
    </source>
</evidence>
<keyword evidence="1" id="KW-1133">Transmembrane helix</keyword>